<dbReference type="InterPro" id="IPR019808">
    <property type="entry name" value="Histidine_triad_CS"/>
</dbReference>
<dbReference type="InterPro" id="IPR011146">
    <property type="entry name" value="HIT-like"/>
</dbReference>
<dbReference type="CDD" id="cd01276">
    <property type="entry name" value="PKCI_related"/>
    <property type="match status" value="1"/>
</dbReference>
<evidence type="ECO:0000256" key="2">
    <source>
        <dbReference type="PIRSR" id="PIRSR601310-3"/>
    </source>
</evidence>
<feature type="active site" description="Tele-AMP-histidine intermediate" evidence="1">
    <location>
        <position position="100"/>
    </location>
</feature>
<dbReference type="PATRIC" id="fig|862908.3.peg.605"/>
<accession>E1X565</accession>
<dbReference type="GO" id="GO:0003824">
    <property type="term" value="F:catalytic activity"/>
    <property type="evidence" value="ECO:0007669"/>
    <property type="project" value="InterPro"/>
</dbReference>
<dbReference type="PRINTS" id="PR00332">
    <property type="entry name" value="HISTRIAD"/>
</dbReference>
<evidence type="ECO:0000259" key="4">
    <source>
        <dbReference type="PROSITE" id="PS51084"/>
    </source>
</evidence>
<dbReference type="eggNOG" id="COG0537">
    <property type="taxonomic scope" value="Bacteria"/>
</dbReference>
<dbReference type="KEGG" id="bmx:BMS_0630"/>
<dbReference type="InterPro" id="IPR036265">
    <property type="entry name" value="HIT-like_sf"/>
</dbReference>
<dbReference type="Proteomes" id="UP000008963">
    <property type="component" value="Chromosome"/>
</dbReference>
<dbReference type="HOGENOM" id="CLU_056776_8_1_7"/>
<sequence>MSDCIFCKILKDEIPSTRVYEDDSVIGFRDLSPMAKEHLLFIHRDHTENVNEISDSDPAQLSDIFKAISSYTKSNDLSKKGFRVVTNLGSDGGQTVFHTHFHVLGGEKLSGFGS</sequence>
<evidence type="ECO:0000256" key="1">
    <source>
        <dbReference type="PIRSR" id="PIRSR601310-1"/>
    </source>
</evidence>
<organism evidence="5 6">
    <name type="scientific">Halobacteriovorax marinus (strain ATCC BAA-682 / DSM 15412 / SJ)</name>
    <name type="common">Bacteriovorax marinus</name>
    <dbReference type="NCBI Taxonomy" id="862908"/>
    <lineage>
        <taxon>Bacteria</taxon>
        <taxon>Pseudomonadati</taxon>
        <taxon>Bdellovibrionota</taxon>
        <taxon>Bacteriovoracia</taxon>
        <taxon>Bacteriovoracales</taxon>
        <taxon>Halobacteriovoraceae</taxon>
        <taxon>Halobacteriovorax</taxon>
    </lineage>
</organism>
<keyword evidence="6" id="KW-1185">Reference proteome</keyword>
<dbReference type="PROSITE" id="PS00892">
    <property type="entry name" value="HIT_1"/>
    <property type="match status" value="1"/>
</dbReference>
<dbReference type="SUPFAM" id="SSF54197">
    <property type="entry name" value="HIT-like"/>
    <property type="match status" value="1"/>
</dbReference>
<name>E1X565_HALMS</name>
<dbReference type="OrthoDB" id="9784774at2"/>
<dbReference type="Pfam" id="PF01230">
    <property type="entry name" value="HIT"/>
    <property type="match status" value="1"/>
</dbReference>
<feature type="short sequence motif" description="Histidine triad motif" evidence="2 3">
    <location>
        <begin position="98"/>
        <end position="102"/>
    </location>
</feature>
<protein>
    <submittedName>
        <fullName evidence="5">Nucleotide-binding protein</fullName>
    </submittedName>
</protein>
<dbReference type="RefSeq" id="WP_014243323.1">
    <property type="nucleotide sequence ID" value="NC_016620.1"/>
</dbReference>
<evidence type="ECO:0000313" key="5">
    <source>
        <dbReference type="EMBL" id="CBW25537.1"/>
    </source>
</evidence>
<dbReference type="PROSITE" id="PS51084">
    <property type="entry name" value="HIT_2"/>
    <property type="match status" value="1"/>
</dbReference>
<dbReference type="PANTHER" id="PTHR23089">
    <property type="entry name" value="HISTIDINE TRIAD HIT PROTEIN"/>
    <property type="match status" value="1"/>
</dbReference>
<evidence type="ECO:0000256" key="3">
    <source>
        <dbReference type="PROSITE-ProRule" id="PRU00464"/>
    </source>
</evidence>
<proteinExistence type="predicted"/>
<dbReference type="EMBL" id="FQ312005">
    <property type="protein sequence ID" value="CBW25537.1"/>
    <property type="molecule type" value="Genomic_DNA"/>
</dbReference>
<evidence type="ECO:0000313" key="6">
    <source>
        <dbReference type="Proteomes" id="UP000008963"/>
    </source>
</evidence>
<dbReference type="InterPro" id="IPR001310">
    <property type="entry name" value="Histidine_triad_HIT"/>
</dbReference>
<dbReference type="Gene3D" id="3.30.428.10">
    <property type="entry name" value="HIT-like"/>
    <property type="match status" value="1"/>
</dbReference>
<dbReference type="STRING" id="862908.BMS_0630"/>
<feature type="domain" description="HIT" evidence="4">
    <location>
        <begin position="5"/>
        <end position="114"/>
    </location>
</feature>
<reference evidence="6" key="1">
    <citation type="journal article" date="2013" name="ISME J.">
        <title>A small predatory core genome in the divergent marine Bacteriovorax marinus SJ and the terrestrial Bdellovibrio bacteriovorus.</title>
        <authorList>
            <person name="Crossman L.C."/>
            <person name="Chen H."/>
            <person name="Cerdeno-Tarraga A.M."/>
            <person name="Brooks K."/>
            <person name="Quail M.A."/>
            <person name="Pineiro S.A."/>
            <person name="Hobley L."/>
            <person name="Sockett R.E."/>
            <person name="Bentley S.D."/>
            <person name="Parkhill J."/>
            <person name="Williams H.N."/>
            <person name="Stine O.C."/>
        </authorList>
    </citation>
    <scope>NUCLEOTIDE SEQUENCE [LARGE SCALE GENOMIC DNA]</scope>
    <source>
        <strain evidence="6">ATCC BAA-682 / DSM 15412 / SJ</strain>
    </source>
</reference>
<gene>
    <name evidence="5" type="ordered locus">BMS_0630</name>
</gene>
<dbReference type="AlphaFoldDB" id="E1X565"/>